<evidence type="ECO:0000313" key="7">
    <source>
        <dbReference type="Proteomes" id="UP000585638"/>
    </source>
</evidence>
<accession>A0A7W9NFN4</accession>
<comment type="similarity">
    <text evidence="1">Belongs to the LysR transcriptional regulatory family.</text>
</comment>
<dbReference type="InterPro" id="IPR000847">
    <property type="entry name" value="LysR_HTH_N"/>
</dbReference>
<dbReference type="GO" id="GO:0003677">
    <property type="term" value="F:DNA binding"/>
    <property type="evidence" value="ECO:0007669"/>
    <property type="project" value="UniProtKB-KW"/>
</dbReference>
<dbReference type="EMBL" id="JACHIR010000001">
    <property type="protein sequence ID" value="MBB5890301.1"/>
    <property type="molecule type" value="Genomic_DNA"/>
</dbReference>
<dbReference type="SUPFAM" id="SSF46785">
    <property type="entry name" value="Winged helix' DNA-binding domain"/>
    <property type="match status" value="1"/>
</dbReference>
<keyword evidence="4" id="KW-0804">Transcription</keyword>
<name>A0A7W9NFN4_9PSEU</name>
<protein>
    <submittedName>
        <fullName evidence="6">DNA-binding transcriptional LysR family regulator</fullName>
    </submittedName>
</protein>
<proteinExistence type="inferred from homology"/>
<sequence>METRQLEYFVAVAEELSFTRAAQRLQAVQSTVSAGVKSLESDLRTTLFDRSTRAVALTPAGAAFLPEAKAALAQLDRAKAVVQEAGAGLRGSLRIGTMISVGSLDLPGLLGAFHRRYPLVDLHLTMSTTGSTGLAEDVRAGRLDAALLGLPPSELAGLRARRLSHHSYVVLVPAEHRLAARAAVTITDLAGEDFVDTPRGFGNRIAVERAFEAVGKPRRVVAEVSDLRLVPDYVRAGLGIAVVPDLEIVRAPDLVRIELLDASVEWLVTLVWLADHRPSRALSTLLGLVEVMLTAGGDGE</sequence>
<dbReference type="Gene3D" id="3.40.190.290">
    <property type="match status" value="1"/>
</dbReference>
<dbReference type="InterPro" id="IPR005119">
    <property type="entry name" value="LysR_subst-bd"/>
</dbReference>
<evidence type="ECO:0000256" key="4">
    <source>
        <dbReference type="ARBA" id="ARBA00023163"/>
    </source>
</evidence>
<dbReference type="RefSeq" id="WP_184859673.1">
    <property type="nucleotide sequence ID" value="NZ_BAAAWY010000047.1"/>
</dbReference>
<dbReference type="Gene3D" id="1.10.10.10">
    <property type="entry name" value="Winged helix-like DNA-binding domain superfamily/Winged helix DNA-binding domain"/>
    <property type="match status" value="1"/>
</dbReference>
<keyword evidence="3 6" id="KW-0238">DNA-binding</keyword>
<keyword evidence="7" id="KW-1185">Reference proteome</keyword>
<evidence type="ECO:0000256" key="2">
    <source>
        <dbReference type="ARBA" id="ARBA00023015"/>
    </source>
</evidence>
<dbReference type="FunFam" id="1.10.10.10:FF:000001">
    <property type="entry name" value="LysR family transcriptional regulator"/>
    <property type="match status" value="1"/>
</dbReference>
<dbReference type="GO" id="GO:0032993">
    <property type="term" value="C:protein-DNA complex"/>
    <property type="evidence" value="ECO:0007669"/>
    <property type="project" value="TreeGrafter"/>
</dbReference>
<dbReference type="Proteomes" id="UP000585638">
    <property type="component" value="Unassembled WGS sequence"/>
</dbReference>
<dbReference type="Pfam" id="PF03466">
    <property type="entry name" value="LysR_substrate"/>
    <property type="match status" value="1"/>
</dbReference>
<dbReference type="InterPro" id="IPR036390">
    <property type="entry name" value="WH_DNA-bd_sf"/>
</dbReference>
<comment type="caution">
    <text evidence="6">The sequence shown here is derived from an EMBL/GenBank/DDBJ whole genome shotgun (WGS) entry which is preliminary data.</text>
</comment>
<dbReference type="PROSITE" id="PS50931">
    <property type="entry name" value="HTH_LYSR"/>
    <property type="match status" value="1"/>
</dbReference>
<dbReference type="GO" id="GO:0003700">
    <property type="term" value="F:DNA-binding transcription factor activity"/>
    <property type="evidence" value="ECO:0007669"/>
    <property type="project" value="InterPro"/>
</dbReference>
<evidence type="ECO:0000313" key="6">
    <source>
        <dbReference type="EMBL" id="MBB5890301.1"/>
    </source>
</evidence>
<reference evidence="6 7" key="1">
    <citation type="submission" date="2020-08" db="EMBL/GenBank/DDBJ databases">
        <title>Sequencing the genomes of 1000 actinobacteria strains.</title>
        <authorList>
            <person name="Klenk H.-P."/>
        </authorList>
    </citation>
    <scope>NUCLEOTIDE SEQUENCE [LARGE SCALE GENOMIC DNA]</scope>
    <source>
        <strain evidence="6 7">DSM 43851</strain>
    </source>
</reference>
<evidence type="ECO:0000256" key="3">
    <source>
        <dbReference type="ARBA" id="ARBA00023125"/>
    </source>
</evidence>
<feature type="domain" description="HTH lysR-type" evidence="5">
    <location>
        <begin position="1"/>
        <end position="58"/>
    </location>
</feature>
<dbReference type="PANTHER" id="PTHR30346:SF30">
    <property type="entry name" value="SMALL NEUTRAL PROTEASE REGULATORY PROTEIN"/>
    <property type="match status" value="1"/>
</dbReference>
<gene>
    <name evidence="6" type="ORF">BJ998_001497</name>
</gene>
<dbReference type="PANTHER" id="PTHR30346">
    <property type="entry name" value="TRANSCRIPTIONAL DUAL REGULATOR HCAR-RELATED"/>
    <property type="match status" value="1"/>
</dbReference>
<dbReference type="Pfam" id="PF00126">
    <property type="entry name" value="HTH_1"/>
    <property type="match status" value="1"/>
</dbReference>
<evidence type="ECO:0000259" key="5">
    <source>
        <dbReference type="PROSITE" id="PS50931"/>
    </source>
</evidence>
<dbReference type="AlphaFoldDB" id="A0A7W9NFN4"/>
<dbReference type="PRINTS" id="PR00039">
    <property type="entry name" value="HTHLYSR"/>
</dbReference>
<keyword evidence="2" id="KW-0805">Transcription regulation</keyword>
<dbReference type="SUPFAM" id="SSF53850">
    <property type="entry name" value="Periplasmic binding protein-like II"/>
    <property type="match status" value="1"/>
</dbReference>
<organism evidence="6 7">
    <name type="scientific">Kutzneria kofuensis</name>
    <dbReference type="NCBI Taxonomy" id="103725"/>
    <lineage>
        <taxon>Bacteria</taxon>
        <taxon>Bacillati</taxon>
        <taxon>Actinomycetota</taxon>
        <taxon>Actinomycetes</taxon>
        <taxon>Pseudonocardiales</taxon>
        <taxon>Pseudonocardiaceae</taxon>
        <taxon>Kutzneria</taxon>
    </lineage>
</organism>
<dbReference type="InterPro" id="IPR036388">
    <property type="entry name" value="WH-like_DNA-bd_sf"/>
</dbReference>
<evidence type="ECO:0000256" key="1">
    <source>
        <dbReference type="ARBA" id="ARBA00009437"/>
    </source>
</evidence>